<dbReference type="STRING" id="108003.B1C78_08160"/>
<dbReference type="PANTHER" id="PTHR34309:SF10">
    <property type="entry name" value="SLR1406 PROTEIN"/>
    <property type="match status" value="1"/>
</dbReference>
<protein>
    <submittedName>
        <fullName evidence="2">Adenosylcobalamin biosynthesis, GlcG-related protein</fullName>
    </submittedName>
</protein>
<dbReference type="Gene3D" id="3.30.450.150">
    <property type="entry name" value="Haem-degrading domain"/>
    <property type="match status" value="1"/>
</dbReference>
<dbReference type="InterPro" id="IPR052517">
    <property type="entry name" value="GlcG_carb_metab_protein"/>
</dbReference>
<evidence type="ECO:0000256" key="1">
    <source>
        <dbReference type="SAM" id="SignalP"/>
    </source>
</evidence>
<feature type="signal peptide" evidence="1">
    <location>
        <begin position="1"/>
        <end position="22"/>
    </location>
</feature>
<keyword evidence="1" id="KW-0732">Signal</keyword>
<sequence length="165" mass="17305">MRIVRSLLAAVVILTMGTVAHADAPVTIDIKRLTLDMAYRIAHATLEACRAEGVNVAVTVVDRGGHPQVVLRDTLAMDLTLEISKQKAYTAMSFNAPLSDMEDRFTKPFQVGKVDGIVFSAGGLPIHVAGSIVGGVGVSGAPSGELDERCAAAGIEAVQFDLEMG</sequence>
<dbReference type="AlphaFoldDB" id="A0A1V3NIS9"/>
<dbReference type="Proteomes" id="UP000189462">
    <property type="component" value="Unassembled WGS sequence"/>
</dbReference>
<name>A0A1V3NIS9_9GAMM</name>
<evidence type="ECO:0000313" key="3">
    <source>
        <dbReference type="Proteomes" id="UP000189462"/>
    </source>
</evidence>
<dbReference type="InterPro" id="IPR038084">
    <property type="entry name" value="PduO/GlcC-like_sf"/>
</dbReference>
<feature type="chain" id="PRO_5013093005" evidence="1">
    <location>
        <begin position="23"/>
        <end position="165"/>
    </location>
</feature>
<gene>
    <name evidence="2" type="ORF">B1C78_08160</name>
</gene>
<comment type="caution">
    <text evidence="2">The sequence shown here is derived from an EMBL/GenBank/DDBJ whole genome shotgun (WGS) entry which is preliminary data.</text>
</comment>
<dbReference type="OrthoDB" id="5786851at2"/>
<dbReference type="InterPro" id="IPR005624">
    <property type="entry name" value="PduO/GlcC-like"/>
</dbReference>
<organism evidence="2 3">
    <name type="scientific">Thioalkalivibrio denitrificans</name>
    <dbReference type="NCBI Taxonomy" id="108003"/>
    <lineage>
        <taxon>Bacteria</taxon>
        <taxon>Pseudomonadati</taxon>
        <taxon>Pseudomonadota</taxon>
        <taxon>Gammaproteobacteria</taxon>
        <taxon>Chromatiales</taxon>
        <taxon>Ectothiorhodospiraceae</taxon>
        <taxon>Thioalkalivibrio</taxon>
    </lineage>
</organism>
<keyword evidence="3" id="KW-1185">Reference proteome</keyword>
<dbReference type="PANTHER" id="PTHR34309">
    <property type="entry name" value="SLR1406 PROTEIN"/>
    <property type="match status" value="1"/>
</dbReference>
<dbReference type="SUPFAM" id="SSF143744">
    <property type="entry name" value="GlcG-like"/>
    <property type="match status" value="1"/>
</dbReference>
<dbReference type="EMBL" id="MVBK01000044">
    <property type="protein sequence ID" value="OOG24788.1"/>
    <property type="molecule type" value="Genomic_DNA"/>
</dbReference>
<accession>A0A1V3NIS9</accession>
<reference evidence="2 3" key="1">
    <citation type="submission" date="2017-02" db="EMBL/GenBank/DDBJ databases">
        <title>Genomic diversity within the haloalkaliphilic genus Thioalkalivibrio.</title>
        <authorList>
            <person name="Ahn A.-C."/>
            <person name="Meier-Kolthoff J."/>
            <person name="Overmars L."/>
            <person name="Richter M."/>
            <person name="Woyke T."/>
            <person name="Sorokin D.Y."/>
            <person name="Muyzer G."/>
        </authorList>
    </citation>
    <scope>NUCLEOTIDE SEQUENCE [LARGE SCALE GENOMIC DNA]</scope>
    <source>
        <strain evidence="2 3">ALJD</strain>
    </source>
</reference>
<dbReference type="Pfam" id="PF03928">
    <property type="entry name" value="HbpS-like"/>
    <property type="match status" value="1"/>
</dbReference>
<evidence type="ECO:0000313" key="2">
    <source>
        <dbReference type="EMBL" id="OOG24788.1"/>
    </source>
</evidence>
<proteinExistence type="predicted"/>
<dbReference type="RefSeq" id="WP_077278656.1">
    <property type="nucleotide sequence ID" value="NZ_MVBK01000044.1"/>
</dbReference>